<dbReference type="AlphaFoldDB" id="A0A7R9BFN6"/>
<proteinExistence type="predicted"/>
<dbReference type="SUPFAM" id="SSF48371">
    <property type="entry name" value="ARM repeat"/>
    <property type="match status" value="1"/>
</dbReference>
<gene>
    <name evidence="3" type="ORF">NMOB1V02_LOCUS2240</name>
</gene>
<feature type="region of interest" description="Disordered" evidence="2">
    <location>
        <begin position="1"/>
        <end position="36"/>
    </location>
</feature>
<accession>A0A7R9BFN6</accession>
<feature type="compositionally biased region" description="Basic and acidic residues" evidence="2">
    <location>
        <begin position="409"/>
        <end position="419"/>
    </location>
</feature>
<keyword evidence="4" id="KW-1185">Reference proteome</keyword>
<evidence type="ECO:0000313" key="3">
    <source>
        <dbReference type="EMBL" id="CAD7274409.1"/>
    </source>
</evidence>
<feature type="compositionally biased region" description="Basic and acidic residues" evidence="2">
    <location>
        <begin position="427"/>
        <end position="442"/>
    </location>
</feature>
<dbReference type="EMBL" id="CAJPEX010000246">
    <property type="protein sequence ID" value="CAG0914561.1"/>
    <property type="molecule type" value="Genomic_DNA"/>
</dbReference>
<evidence type="ECO:0000256" key="1">
    <source>
        <dbReference type="SAM" id="Coils"/>
    </source>
</evidence>
<feature type="coiled-coil region" evidence="1">
    <location>
        <begin position="180"/>
        <end position="207"/>
    </location>
</feature>
<organism evidence="3">
    <name type="scientific">Notodromas monacha</name>
    <dbReference type="NCBI Taxonomy" id="399045"/>
    <lineage>
        <taxon>Eukaryota</taxon>
        <taxon>Metazoa</taxon>
        <taxon>Ecdysozoa</taxon>
        <taxon>Arthropoda</taxon>
        <taxon>Crustacea</taxon>
        <taxon>Oligostraca</taxon>
        <taxon>Ostracoda</taxon>
        <taxon>Podocopa</taxon>
        <taxon>Podocopida</taxon>
        <taxon>Cypridocopina</taxon>
        <taxon>Cypridoidea</taxon>
        <taxon>Cyprididae</taxon>
        <taxon>Notodromas</taxon>
    </lineage>
</organism>
<reference evidence="3" key="1">
    <citation type="submission" date="2020-11" db="EMBL/GenBank/DDBJ databases">
        <authorList>
            <person name="Tran Van P."/>
        </authorList>
    </citation>
    <scope>NUCLEOTIDE SEQUENCE</scope>
</reference>
<dbReference type="InterPro" id="IPR016024">
    <property type="entry name" value="ARM-type_fold"/>
</dbReference>
<feature type="region of interest" description="Disordered" evidence="2">
    <location>
        <begin position="394"/>
        <end position="442"/>
    </location>
</feature>
<name>A0A7R9BFN6_9CRUS</name>
<evidence type="ECO:0000256" key="2">
    <source>
        <dbReference type="SAM" id="MobiDB-lite"/>
    </source>
</evidence>
<protein>
    <submittedName>
        <fullName evidence="3">Uncharacterized protein</fullName>
    </submittedName>
</protein>
<dbReference type="Gene3D" id="1.25.40.180">
    <property type="match status" value="1"/>
</dbReference>
<dbReference type="EMBL" id="OA882283">
    <property type="protein sequence ID" value="CAD7274409.1"/>
    <property type="molecule type" value="Genomic_DNA"/>
</dbReference>
<sequence length="442" mass="50050">MADTCSVNTQASAPMPTDGRGDQPVAEEQSLEENVDRPHKMVYHDRDFLLYFKESPYCKTFHSNLFTDLTMGIIKRHPNDRVCMTRTEIEHTTKKVIELLTYENADGCARRLNEMKLGGPNDVNIVTGLVYEKVVDDPRLASRLAMNLSSNLFCNLIRQCSMEMDIDRGFDDLRRSLINNSDSQEMREENRNALKDLQAKETSMKQRLIATAVFVSELYELGAPVKVKTIFMCIYKLANLWSSKHEAVFMETLIHVVGKCLAKLCDRGNNYRVLALLRELETVAQSPSVPQHLRVELMNAMMRISTSMQFASVQPGIPQCLPANTLNIGCPLPINPPPVRLGALPTPPFAGPPPRNSNFRPPLIQTQPKFLWYRPPIPYVNSFVPPTPPNYCQLIPPQLRMRNPGPNNDKPRDREKFLSKDCSSGEEESKSEDNDSGRRNSV</sequence>
<feature type="compositionally biased region" description="Polar residues" evidence="2">
    <location>
        <begin position="1"/>
        <end position="12"/>
    </location>
</feature>
<evidence type="ECO:0000313" key="4">
    <source>
        <dbReference type="Proteomes" id="UP000678499"/>
    </source>
</evidence>
<dbReference type="Proteomes" id="UP000678499">
    <property type="component" value="Unassembled WGS sequence"/>
</dbReference>
<keyword evidence="1" id="KW-0175">Coiled coil</keyword>